<evidence type="ECO:0000313" key="2">
    <source>
        <dbReference type="Proteomes" id="UP000308600"/>
    </source>
</evidence>
<organism evidence="1 2">
    <name type="scientific">Pluteus cervinus</name>
    <dbReference type="NCBI Taxonomy" id="181527"/>
    <lineage>
        <taxon>Eukaryota</taxon>
        <taxon>Fungi</taxon>
        <taxon>Dikarya</taxon>
        <taxon>Basidiomycota</taxon>
        <taxon>Agaricomycotina</taxon>
        <taxon>Agaricomycetes</taxon>
        <taxon>Agaricomycetidae</taxon>
        <taxon>Agaricales</taxon>
        <taxon>Pluteineae</taxon>
        <taxon>Pluteaceae</taxon>
        <taxon>Pluteus</taxon>
    </lineage>
</organism>
<accession>A0ACD3BH08</accession>
<protein>
    <submittedName>
        <fullName evidence="1">Uncharacterized protein</fullName>
    </submittedName>
</protein>
<gene>
    <name evidence="1" type="ORF">BDN72DRAFT_755689</name>
</gene>
<reference evidence="1 2" key="1">
    <citation type="journal article" date="2019" name="Nat. Ecol. Evol.">
        <title>Megaphylogeny resolves global patterns of mushroom evolution.</title>
        <authorList>
            <person name="Varga T."/>
            <person name="Krizsan K."/>
            <person name="Foldi C."/>
            <person name="Dima B."/>
            <person name="Sanchez-Garcia M."/>
            <person name="Sanchez-Ramirez S."/>
            <person name="Szollosi G.J."/>
            <person name="Szarkandi J.G."/>
            <person name="Papp V."/>
            <person name="Albert L."/>
            <person name="Andreopoulos W."/>
            <person name="Angelini C."/>
            <person name="Antonin V."/>
            <person name="Barry K.W."/>
            <person name="Bougher N.L."/>
            <person name="Buchanan P."/>
            <person name="Buyck B."/>
            <person name="Bense V."/>
            <person name="Catcheside P."/>
            <person name="Chovatia M."/>
            <person name="Cooper J."/>
            <person name="Damon W."/>
            <person name="Desjardin D."/>
            <person name="Finy P."/>
            <person name="Geml J."/>
            <person name="Haridas S."/>
            <person name="Hughes K."/>
            <person name="Justo A."/>
            <person name="Karasinski D."/>
            <person name="Kautmanova I."/>
            <person name="Kiss B."/>
            <person name="Kocsube S."/>
            <person name="Kotiranta H."/>
            <person name="LaButti K.M."/>
            <person name="Lechner B.E."/>
            <person name="Liimatainen K."/>
            <person name="Lipzen A."/>
            <person name="Lukacs Z."/>
            <person name="Mihaltcheva S."/>
            <person name="Morgado L.N."/>
            <person name="Niskanen T."/>
            <person name="Noordeloos M.E."/>
            <person name="Ohm R.A."/>
            <person name="Ortiz-Santana B."/>
            <person name="Ovrebo C."/>
            <person name="Racz N."/>
            <person name="Riley R."/>
            <person name="Savchenko A."/>
            <person name="Shiryaev A."/>
            <person name="Soop K."/>
            <person name="Spirin V."/>
            <person name="Szebenyi C."/>
            <person name="Tomsovsky M."/>
            <person name="Tulloss R.E."/>
            <person name="Uehling J."/>
            <person name="Grigoriev I.V."/>
            <person name="Vagvolgyi C."/>
            <person name="Papp T."/>
            <person name="Martin F.M."/>
            <person name="Miettinen O."/>
            <person name="Hibbett D.S."/>
            <person name="Nagy L.G."/>
        </authorList>
    </citation>
    <scope>NUCLEOTIDE SEQUENCE [LARGE SCALE GENOMIC DNA]</scope>
    <source>
        <strain evidence="1 2">NL-1719</strain>
    </source>
</reference>
<sequence>MPATNPPPKLSISTKGWTLDYLVEKYGFKPVPRISAQDADLHKKILKYEADKDHKPLVIEGWNNLEAWPSHMFSMDWIREHFGASKYLDVRNIHSRIDTTIPFDEFIKMSRNAPFSHLIRVETVRYYGKDAICPQEWVEWLQSDFLPSSLLPDGSNDLLHKLESAKRVETLMCYLGIGDTFTPCHKDLCASSGQNLMCYTENNGSSFWFMTRGSDAPDMSRYFRDKLGKELDHENHVITLEQLKDSRLDIYVVEQKLGDLVLVPPRSCHQVVNHGGITVKTSWSRMTLAGLETALYHELPLYRRVCRQETYRVKSIIHRSLQLKTAEI</sequence>
<evidence type="ECO:0000313" key="1">
    <source>
        <dbReference type="EMBL" id="TFK76312.1"/>
    </source>
</evidence>
<name>A0ACD3BH08_9AGAR</name>
<proteinExistence type="predicted"/>
<dbReference type="EMBL" id="ML208260">
    <property type="protein sequence ID" value="TFK76312.1"/>
    <property type="molecule type" value="Genomic_DNA"/>
</dbReference>
<dbReference type="Proteomes" id="UP000308600">
    <property type="component" value="Unassembled WGS sequence"/>
</dbReference>
<keyword evidence="2" id="KW-1185">Reference proteome</keyword>
<feature type="non-terminal residue" evidence="1">
    <location>
        <position position="328"/>
    </location>
</feature>